<dbReference type="GO" id="GO:0009451">
    <property type="term" value="P:RNA modification"/>
    <property type="evidence" value="ECO:0007669"/>
    <property type="project" value="InterPro"/>
</dbReference>
<evidence type="ECO:0000256" key="3">
    <source>
        <dbReference type="PROSITE-ProRule" id="PRU00708"/>
    </source>
</evidence>
<dbReference type="Pfam" id="PF13041">
    <property type="entry name" value="PPR_2"/>
    <property type="match status" value="3"/>
</dbReference>
<proteinExistence type="inferred from homology"/>
<name>A0AAN9K0Q7_CANGL</name>
<dbReference type="Proteomes" id="UP001367508">
    <property type="component" value="Unassembled WGS sequence"/>
</dbReference>
<dbReference type="Pfam" id="PF20430">
    <property type="entry name" value="Eplus_motif"/>
    <property type="match status" value="1"/>
</dbReference>
<dbReference type="InterPro" id="IPR046848">
    <property type="entry name" value="E_motif"/>
</dbReference>
<feature type="repeat" description="PPR" evidence="3">
    <location>
        <begin position="457"/>
        <end position="491"/>
    </location>
</feature>
<protein>
    <recommendedName>
        <fullName evidence="4">DYW domain-containing protein</fullName>
    </recommendedName>
</protein>
<dbReference type="FunFam" id="1.25.40.10:FF:000348">
    <property type="entry name" value="Pentatricopeptide repeat-containing protein chloroplastic"/>
    <property type="match status" value="1"/>
</dbReference>
<dbReference type="SUPFAM" id="SSF48452">
    <property type="entry name" value="TPR-like"/>
    <property type="match status" value="1"/>
</dbReference>
<dbReference type="NCBIfam" id="TIGR00756">
    <property type="entry name" value="PPR"/>
    <property type="match status" value="6"/>
</dbReference>
<dbReference type="PROSITE" id="PS51375">
    <property type="entry name" value="PPR"/>
    <property type="match status" value="6"/>
</dbReference>
<feature type="repeat" description="PPR" evidence="3">
    <location>
        <begin position="346"/>
        <end position="380"/>
    </location>
</feature>
<dbReference type="InterPro" id="IPR046849">
    <property type="entry name" value="E2_motif"/>
</dbReference>
<organism evidence="5 6">
    <name type="scientific">Canavalia gladiata</name>
    <name type="common">Sword bean</name>
    <name type="synonym">Dolichos gladiatus</name>
    <dbReference type="NCBI Taxonomy" id="3824"/>
    <lineage>
        <taxon>Eukaryota</taxon>
        <taxon>Viridiplantae</taxon>
        <taxon>Streptophyta</taxon>
        <taxon>Embryophyta</taxon>
        <taxon>Tracheophyta</taxon>
        <taxon>Spermatophyta</taxon>
        <taxon>Magnoliopsida</taxon>
        <taxon>eudicotyledons</taxon>
        <taxon>Gunneridae</taxon>
        <taxon>Pentapetalae</taxon>
        <taxon>rosids</taxon>
        <taxon>fabids</taxon>
        <taxon>Fabales</taxon>
        <taxon>Fabaceae</taxon>
        <taxon>Papilionoideae</taxon>
        <taxon>50 kb inversion clade</taxon>
        <taxon>NPAAA clade</taxon>
        <taxon>indigoferoid/millettioid clade</taxon>
        <taxon>Phaseoleae</taxon>
        <taxon>Canavalia</taxon>
    </lineage>
</organism>
<evidence type="ECO:0000256" key="2">
    <source>
        <dbReference type="ARBA" id="ARBA00022737"/>
    </source>
</evidence>
<dbReference type="PANTHER" id="PTHR47926:SF445">
    <property type="entry name" value="DYW DOMAIN-CONTAINING PROTEIN"/>
    <property type="match status" value="1"/>
</dbReference>
<dbReference type="AlphaFoldDB" id="A0AAN9K0Q7"/>
<feature type="repeat" description="PPR" evidence="3">
    <location>
        <begin position="561"/>
        <end position="595"/>
    </location>
</feature>
<feature type="repeat" description="PPR" evidence="3">
    <location>
        <begin position="280"/>
        <end position="310"/>
    </location>
</feature>
<dbReference type="Pfam" id="PF01535">
    <property type="entry name" value="PPR"/>
    <property type="match status" value="3"/>
</dbReference>
<dbReference type="InterPro" id="IPR032867">
    <property type="entry name" value="DYW_dom"/>
</dbReference>
<feature type="repeat" description="PPR" evidence="3">
    <location>
        <begin position="173"/>
        <end position="207"/>
    </location>
</feature>
<dbReference type="InterPro" id="IPR046960">
    <property type="entry name" value="PPR_At4g14850-like_plant"/>
</dbReference>
<dbReference type="InterPro" id="IPR011990">
    <property type="entry name" value="TPR-like_helical_dom_sf"/>
</dbReference>
<evidence type="ECO:0000313" key="5">
    <source>
        <dbReference type="EMBL" id="KAK7308348.1"/>
    </source>
</evidence>
<dbReference type="Gene3D" id="1.25.40.10">
    <property type="entry name" value="Tetratricopeptide repeat domain"/>
    <property type="match status" value="6"/>
</dbReference>
<dbReference type="EMBL" id="JAYMYQ010000010">
    <property type="protein sequence ID" value="KAK7308348.1"/>
    <property type="molecule type" value="Genomic_DNA"/>
</dbReference>
<evidence type="ECO:0000313" key="6">
    <source>
        <dbReference type="Proteomes" id="UP001367508"/>
    </source>
</evidence>
<feature type="repeat" description="PPR" evidence="3">
    <location>
        <begin position="311"/>
        <end position="345"/>
    </location>
</feature>
<dbReference type="GO" id="GO:0008270">
    <property type="term" value="F:zinc ion binding"/>
    <property type="evidence" value="ECO:0007669"/>
    <property type="project" value="InterPro"/>
</dbReference>
<keyword evidence="2" id="KW-0677">Repeat</keyword>
<sequence>MLLRCLPNYSKLLLSLLTNPRLLSCSTTATTTRASTGASATITITPTILKECNSLANAKVLHQQSIVQGGVQLATNLIGTYIACNSTANAILLLERLPPSPSSVFWWNQLIRRAVHLGINRDVFALYRRMKALGWTPDHYTFPFVFKACADLPSLSFGASLHAAVSRSGFVSNVFVCNAVVAMYGKCGALRDAHNMFDDMCHRGIQDLVSWNSLVSAYMWASDANTALALFRKMSTEMYHWMSPDAVSLVNILPACASLAASSHGKQVHGFAIRSGFVDDVFVGNAVVDMYAKCGKMEEANKVFQRMKCKDVVSWNAMVTGYSQAGRLEHALSLFEKMRDENIELDVVTWTAVVAGYAQRGQGCEALDVFRQMCNSSSRPNVVTLVSLLSACASVGALLHGKETHCYAIKFILNLDGCNPGDDDMMVINGLIDMYAKCQSIEVAQMMFDLVSPKDRDVVTWTVMIGGYAQHGDANHALQLFSEMFKMDNSIKPNDFTLSCVLMACARLAALRFGRQIHAYVLRNRYDSAILFVANCLIDMYSKSGDVDTAQIVFDNMPERNAVSWTSLLTGYGMHGRGEDALRVFDEMRKVLLVPDGITFLVVLYACSHAGMVDDGINFFYRMSKDFGVDPGAEHYACMVDLLGRAGRLSEAMKLINEMPMEPTPVVWVALLSACRIHSNVELGEFAANRLIELESGNDGSYTLLSNIYANARRWKDVARIRYLMKHTGIKKRPGCSWVQGRTGVATFYVGDRYHSQSQQIYEKLADLIQRIKGIGYVPQTSFALHDVDDEEKGDLLFEHSEKLALAYGILTLPPGVPIRITKNLRICGDCHSAITYISKIVEHEIILRDSSRFHHFKNGSCSCKGGTKNWNGDIINALFLPFEAPQILNIPISRSRSNDVPGTNYSSANQIKWKKIWSIDSVHAQPRHFHLMWHILKEVLPVNSKGSNSQVQRMKGVARKKRRSKARPISKFNIKCLHLNSVINGNMEQLMHIHTDVYLLLFQEGIADT</sequence>
<evidence type="ECO:0000256" key="1">
    <source>
        <dbReference type="ARBA" id="ARBA00006643"/>
    </source>
</evidence>
<comment type="similarity">
    <text evidence="1">Belongs to the PPR family. PCMP-H subfamily.</text>
</comment>
<dbReference type="FunFam" id="1.25.40.10:FF:000344">
    <property type="entry name" value="Pentatricopeptide repeat-containing protein"/>
    <property type="match status" value="1"/>
</dbReference>
<dbReference type="FunFam" id="1.25.40.10:FF:000305">
    <property type="entry name" value="Pentatricopeptide repeat-containing protein mitochondrial"/>
    <property type="match status" value="1"/>
</dbReference>
<dbReference type="Pfam" id="PF14432">
    <property type="entry name" value="DYW_deaminase"/>
    <property type="match status" value="1"/>
</dbReference>
<feature type="domain" description="DYW" evidence="4">
    <location>
        <begin position="776"/>
        <end position="866"/>
    </location>
</feature>
<dbReference type="Pfam" id="PF20431">
    <property type="entry name" value="E_motif"/>
    <property type="match status" value="1"/>
</dbReference>
<evidence type="ECO:0000259" key="4">
    <source>
        <dbReference type="Pfam" id="PF14432"/>
    </source>
</evidence>
<comment type="caution">
    <text evidence="5">The sequence shown here is derived from an EMBL/GenBank/DDBJ whole genome shotgun (WGS) entry which is preliminary data.</text>
</comment>
<gene>
    <name evidence="5" type="ORF">VNO77_41950</name>
</gene>
<accession>A0AAN9K0Q7</accession>
<reference evidence="5 6" key="1">
    <citation type="submission" date="2024-01" db="EMBL/GenBank/DDBJ databases">
        <title>The genomes of 5 underutilized Papilionoideae crops provide insights into root nodulation and disease resistanc.</title>
        <authorList>
            <person name="Jiang F."/>
        </authorList>
    </citation>
    <scope>NUCLEOTIDE SEQUENCE [LARGE SCALE GENOMIC DNA]</scope>
    <source>
        <strain evidence="5">LVBAO_FW01</strain>
        <tissue evidence="5">Leaves</tissue>
    </source>
</reference>
<dbReference type="InterPro" id="IPR002885">
    <property type="entry name" value="PPR_rpt"/>
</dbReference>
<keyword evidence="6" id="KW-1185">Reference proteome</keyword>
<dbReference type="PANTHER" id="PTHR47926">
    <property type="entry name" value="PENTATRICOPEPTIDE REPEAT-CONTAINING PROTEIN"/>
    <property type="match status" value="1"/>
</dbReference>
<dbReference type="GO" id="GO:0003723">
    <property type="term" value="F:RNA binding"/>
    <property type="evidence" value="ECO:0007669"/>
    <property type="project" value="InterPro"/>
</dbReference>